<keyword evidence="6 13" id="KW-0808">Transferase</keyword>
<dbReference type="UniPathway" id="UPA00050">
    <property type="reaction ID" value="UER00461"/>
</dbReference>
<feature type="binding site" evidence="12">
    <location>
        <position position="102"/>
    </location>
    <ligand>
        <name>substrate</name>
    </ligand>
</feature>
<dbReference type="AlphaFoldDB" id="R4MR25"/>
<evidence type="ECO:0000256" key="1">
    <source>
        <dbReference type="ARBA" id="ARBA00004766"/>
    </source>
</evidence>
<proteinExistence type="inferred from homology"/>
<dbReference type="CDD" id="cd04261">
    <property type="entry name" value="AAK_AKii-LysC-BS"/>
    <property type="match status" value="1"/>
</dbReference>
<dbReference type="Gene3D" id="3.40.1160.10">
    <property type="entry name" value="Acetylglutamate kinase-like"/>
    <property type="match status" value="1"/>
</dbReference>
<dbReference type="InterPro" id="IPR045865">
    <property type="entry name" value="ACT-like_dom_sf"/>
</dbReference>
<dbReference type="Pfam" id="PF01842">
    <property type="entry name" value="ACT"/>
    <property type="match status" value="1"/>
</dbReference>
<dbReference type="EMBL" id="KC747109">
    <property type="protein sequence ID" value="AGL33510.1"/>
    <property type="molecule type" value="Genomic_DNA"/>
</dbReference>
<evidence type="ECO:0000256" key="9">
    <source>
        <dbReference type="ARBA" id="ARBA00022840"/>
    </source>
</evidence>
<feature type="domain" description="ACT" evidence="15">
    <location>
        <begin position="410"/>
        <end position="473"/>
    </location>
</feature>
<keyword evidence="7 12" id="KW-0547">Nucleotide-binding</keyword>
<keyword evidence="5 14" id="KW-0028">Amino-acid biosynthesis</keyword>
<evidence type="ECO:0000256" key="3">
    <source>
        <dbReference type="ARBA" id="ARBA00005139"/>
    </source>
</evidence>
<dbReference type="InterPro" id="IPR002912">
    <property type="entry name" value="ACT_dom"/>
</dbReference>
<dbReference type="Gene3D" id="3.30.2130.10">
    <property type="entry name" value="VC0802-like"/>
    <property type="match status" value="1"/>
</dbReference>
<evidence type="ECO:0000256" key="4">
    <source>
        <dbReference type="ARBA" id="ARBA00010122"/>
    </source>
</evidence>
<keyword evidence="8 13" id="KW-0418">Kinase</keyword>
<comment type="pathway">
    <text evidence="2 14">Amino-acid biosynthesis; L-methionine biosynthesis via de novo pathway; L-homoserine from L-aspartate: step 1/3.</text>
</comment>
<dbReference type="InterPro" id="IPR005260">
    <property type="entry name" value="Asp_kin_monofn"/>
</dbReference>
<dbReference type="Pfam" id="PF22468">
    <property type="entry name" value="ACT_9"/>
    <property type="match status" value="1"/>
</dbReference>
<dbReference type="GO" id="GO:0005829">
    <property type="term" value="C:cytosol"/>
    <property type="evidence" value="ECO:0007669"/>
    <property type="project" value="TreeGrafter"/>
</dbReference>
<dbReference type="NCBIfam" id="NF005154">
    <property type="entry name" value="PRK06635.1-2"/>
    <property type="match status" value="1"/>
</dbReference>
<comment type="catalytic activity">
    <reaction evidence="11 13">
        <text>L-aspartate + ATP = 4-phospho-L-aspartate + ADP</text>
        <dbReference type="Rhea" id="RHEA:23776"/>
        <dbReference type="ChEBI" id="CHEBI:29991"/>
        <dbReference type="ChEBI" id="CHEBI:30616"/>
        <dbReference type="ChEBI" id="CHEBI:57535"/>
        <dbReference type="ChEBI" id="CHEBI:456216"/>
        <dbReference type="EC" id="2.7.2.4"/>
    </reaction>
</comment>
<dbReference type="GO" id="GO:0004072">
    <property type="term" value="F:aspartate kinase activity"/>
    <property type="evidence" value="ECO:0007669"/>
    <property type="project" value="UniProtKB-EC"/>
</dbReference>
<feature type="binding site" evidence="12">
    <location>
        <begin position="264"/>
        <end position="265"/>
    </location>
    <ligand>
        <name>ATP</name>
        <dbReference type="ChEBI" id="CHEBI:30616"/>
    </ligand>
</feature>
<reference evidence="16" key="1">
    <citation type="journal article" date="2013" name="PLoS ONE">
        <title>Identification of genes and pathways related to phenol degradation in metagenomic libraries from petroleum refinery wastewater.</title>
        <authorList>
            <person name="Silva C.C."/>
            <person name="Hayden H."/>
            <person name="Sawbridge T."/>
            <person name="Mele P."/>
            <person name="De Paula S.O."/>
            <person name="Silva L.C."/>
            <person name="Vidigal P.M."/>
            <person name="Vicentini R."/>
            <person name="Sousa M.P."/>
            <person name="Torres A.P."/>
            <person name="Santiago V.M."/>
            <person name="Oliveira V.M."/>
        </authorList>
    </citation>
    <scope>NUCLEOTIDE SEQUENCE</scope>
</reference>
<feature type="binding site" evidence="12">
    <location>
        <begin position="62"/>
        <end position="65"/>
    </location>
    <ligand>
        <name>ATP</name>
        <dbReference type="ChEBI" id="CHEBI:30616"/>
    </ligand>
</feature>
<evidence type="ECO:0000259" key="15">
    <source>
        <dbReference type="PROSITE" id="PS51671"/>
    </source>
</evidence>
<dbReference type="GO" id="GO:0009089">
    <property type="term" value="P:lysine biosynthetic process via diaminopimelate"/>
    <property type="evidence" value="ECO:0007669"/>
    <property type="project" value="UniProtKB-UniPathway"/>
</dbReference>
<evidence type="ECO:0000256" key="2">
    <source>
        <dbReference type="ARBA" id="ARBA00004986"/>
    </source>
</evidence>
<dbReference type="NCBIfam" id="TIGR00657">
    <property type="entry name" value="asp_kinases"/>
    <property type="match status" value="1"/>
</dbReference>
<dbReference type="GO" id="GO:0005524">
    <property type="term" value="F:ATP binding"/>
    <property type="evidence" value="ECO:0007669"/>
    <property type="project" value="UniProtKB-KW"/>
</dbReference>
<feature type="binding site" evidence="12">
    <location>
        <position position="234"/>
    </location>
    <ligand>
        <name>ATP</name>
        <dbReference type="ChEBI" id="CHEBI:30616"/>
    </ligand>
</feature>
<comment type="pathway">
    <text evidence="1 14">Amino-acid biosynthesis; L-lysine biosynthesis via DAP pathway; (S)-tetrahydrodipicolinate from L-aspartate: step 1/4.</text>
</comment>
<evidence type="ECO:0000256" key="13">
    <source>
        <dbReference type="RuleBase" id="RU003448"/>
    </source>
</evidence>
<dbReference type="PROSITE" id="PS51671">
    <property type="entry name" value="ACT"/>
    <property type="match status" value="2"/>
</dbReference>
<dbReference type="InterPro" id="IPR001048">
    <property type="entry name" value="Asp/Glu/Uridylate_kinase"/>
</dbReference>
<dbReference type="GO" id="GO:0009088">
    <property type="term" value="P:threonine biosynthetic process"/>
    <property type="evidence" value="ECO:0007669"/>
    <property type="project" value="UniProtKB-UniPathway"/>
</dbReference>
<keyword evidence="10" id="KW-0457">Lysine biosynthesis</keyword>
<dbReference type="CDD" id="cd04913">
    <property type="entry name" value="ACT_AKii-LysC-BS-like_1"/>
    <property type="match status" value="1"/>
</dbReference>
<keyword evidence="9 12" id="KW-0067">ATP-binding</keyword>
<dbReference type="InterPro" id="IPR018042">
    <property type="entry name" value="Aspartate_kinase_CS"/>
</dbReference>
<dbReference type="UniPathway" id="UPA00051">
    <property type="reaction ID" value="UER00462"/>
</dbReference>
<evidence type="ECO:0000256" key="12">
    <source>
        <dbReference type="PIRSR" id="PIRSR000726-1"/>
    </source>
</evidence>
<evidence type="ECO:0000256" key="10">
    <source>
        <dbReference type="ARBA" id="ARBA00023154"/>
    </source>
</evidence>
<comment type="similarity">
    <text evidence="4 13">Belongs to the aspartokinase family.</text>
</comment>
<dbReference type="CDD" id="cd04923">
    <property type="entry name" value="ACT_AK-LysC-DapG-like_2"/>
    <property type="match status" value="1"/>
</dbReference>
<feature type="binding site" evidence="12">
    <location>
        <position position="129"/>
    </location>
    <ligand>
        <name>substrate</name>
    </ligand>
</feature>
<dbReference type="GO" id="GO:0009090">
    <property type="term" value="P:homoserine biosynthetic process"/>
    <property type="evidence" value="ECO:0007669"/>
    <property type="project" value="TreeGrafter"/>
</dbReference>
<dbReference type="InterPro" id="IPR054352">
    <property type="entry name" value="ACT_Aspartokinase"/>
</dbReference>
<comment type="pathway">
    <text evidence="3 14">Amino-acid biosynthesis; L-threonine biosynthesis; L-threonine from L-aspartate: step 1/5.</text>
</comment>
<accession>R4MR25</accession>
<feature type="binding site" evidence="12">
    <location>
        <begin position="228"/>
        <end position="229"/>
    </location>
    <ligand>
        <name>ATP</name>
        <dbReference type="ChEBI" id="CHEBI:30616"/>
    </ligand>
</feature>
<dbReference type="PANTHER" id="PTHR21499:SF3">
    <property type="entry name" value="ASPARTOKINASE"/>
    <property type="match status" value="1"/>
</dbReference>
<evidence type="ECO:0000256" key="11">
    <source>
        <dbReference type="ARBA" id="ARBA00047872"/>
    </source>
</evidence>
<dbReference type="FunFam" id="3.30.2130.10:FF:000002">
    <property type="entry name" value="Aspartokinase"/>
    <property type="match status" value="1"/>
</dbReference>
<dbReference type="EC" id="2.7.2.4" evidence="13"/>
<protein>
    <recommendedName>
        <fullName evidence="13">Aspartokinase</fullName>
        <ecNumber evidence="13">2.7.2.4</ecNumber>
    </recommendedName>
</protein>
<organism evidence="16">
    <name type="scientific">uncultured Pseudomonadota bacterium</name>
    <dbReference type="NCBI Taxonomy" id="153809"/>
    <lineage>
        <taxon>Bacteria</taxon>
        <taxon>Pseudomonadati</taxon>
        <taxon>Pseudomonadota</taxon>
        <taxon>environmental samples</taxon>
    </lineage>
</organism>
<evidence type="ECO:0000256" key="5">
    <source>
        <dbReference type="ARBA" id="ARBA00022605"/>
    </source>
</evidence>
<dbReference type="PANTHER" id="PTHR21499">
    <property type="entry name" value="ASPARTATE KINASE"/>
    <property type="match status" value="1"/>
</dbReference>
<sequence length="473" mass="50733">MPLDACSTPRASAWIAARDGRRKGRACCCAGKAVEYNYRFCAETQAAGSGRLQAPMALIVHKYGGTSMGSTERIKNVAKRVAKWHAAGHRMVVVPSAMSGETNRLIALAKEIQEQPDPRELDMIAATGEQVSVGLLAMAFKSLGVDAVSYAGWQVPVRTDSSYTKARIESIDAGRVTADLDAGKVVIITGFQGVDPEGNITTLGRGGSDTSAVAVAAALGAEECLIYTDVDGVYTTDPRIVPEARRLEKVTFEEMLEMASLGSKVLQIRSVEFAGKYKVKTRVLSSLTPPDIPVEEEAQSGTLITFEEDETMEKAVISGIAFNRDEAKITVTRVPDRPGIAYQILGPVAEANIDVDMIIQNASEAGMTDFSFTVHRNEYQKALDVLDARVKGAINAADISGDPKIAKVSVVGIGMRSHVGLASLMFRTLSEEGINIQMISTSEIKISVVIEDKYMELAVRALHKAFGLDQAAA</sequence>
<dbReference type="PIRSF" id="PIRSF000726">
    <property type="entry name" value="Asp_kin"/>
    <property type="match status" value="1"/>
</dbReference>
<dbReference type="FunFam" id="3.40.1160.10:FF:000002">
    <property type="entry name" value="Aspartokinase"/>
    <property type="match status" value="1"/>
</dbReference>
<evidence type="ECO:0000256" key="14">
    <source>
        <dbReference type="RuleBase" id="RU004249"/>
    </source>
</evidence>
<name>R4MR25_9PROT</name>
<dbReference type="PROSITE" id="PS00324">
    <property type="entry name" value="ASPARTOKINASE"/>
    <property type="match status" value="1"/>
</dbReference>
<evidence type="ECO:0000256" key="6">
    <source>
        <dbReference type="ARBA" id="ARBA00022679"/>
    </source>
</evidence>
<dbReference type="Pfam" id="PF00696">
    <property type="entry name" value="AA_kinase"/>
    <property type="match status" value="1"/>
</dbReference>
<dbReference type="NCBIfam" id="NF005155">
    <property type="entry name" value="PRK06635.1-4"/>
    <property type="match status" value="1"/>
</dbReference>
<dbReference type="InterPro" id="IPR041740">
    <property type="entry name" value="AKii-LysC-BS"/>
</dbReference>
<dbReference type="SUPFAM" id="SSF55021">
    <property type="entry name" value="ACT-like"/>
    <property type="match status" value="2"/>
</dbReference>
<evidence type="ECO:0000256" key="7">
    <source>
        <dbReference type="ARBA" id="ARBA00022741"/>
    </source>
</evidence>
<dbReference type="NCBIfam" id="TIGR00656">
    <property type="entry name" value="asp_kin_monofn"/>
    <property type="match status" value="1"/>
</dbReference>
<dbReference type="SUPFAM" id="SSF53633">
    <property type="entry name" value="Carbamate kinase-like"/>
    <property type="match status" value="1"/>
</dbReference>
<dbReference type="InterPro" id="IPR036393">
    <property type="entry name" value="AceGlu_kinase-like_sf"/>
</dbReference>
<evidence type="ECO:0000256" key="8">
    <source>
        <dbReference type="ARBA" id="ARBA00022777"/>
    </source>
</evidence>
<evidence type="ECO:0000313" key="16">
    <source>
        <dbReference type="EMBL" id="AGL33510.1"/>
    </source>
</evidence>
<feature type="binding site" evidence="12">
    <location>
        <position position="239"/>
    </location>
    <ligand>
        <name>ATP</name>
        <dbReference type="ChEBI" id="CHEBI:30616"/>
    </ligand>
</feature>
<feature type="domain" description="ACT" evidence="15">
    <location>
        <begin position="329"/>
        <end position="404"/>
    </location>
</feature>
<dbReference type="InterPro" id="IPR001341">
    <property type="entry name" value="Asp_kinase"/>
</dbReference>
<dbReference type="UniPathway" id="UPA00034">
    <property type="reaction ID" value="UER00015"/>
</dbReference>